<evidence type="ECO:0000313" key="2">
    <source>
        <dbReference type="Proteomes" id="UP000247586"/>
    </source>
</evidence>
<keyword evidence="2" id="KW-1185">Reference proteome</keyword>
<dbReference type="STRING" id="1293036.GCA_001315825_02352"/>
<proteinExistence type="predicted"/>
<dbReference type="RefSeq" id="WP_054837074.1">
    <property type="nucleotide sequence ID" value="NZ_BBBA01000022.1"/>
</dbReference>
<gene>
    <name evidence="1" type="ORF">DFR87_03035</name>
</gene>
<dbReference type="KEGG" id="mhk:DFR87_03035"/>
<dbReference type="Pfam" id="PF04242">
    <property type="entry name" value="DUF424"/>
    <property type="match status" value="1"/>
</dbReference>
<dbReference type="EMBL" id="CP029287">
    <property type="protein sequence ID" value="AWR98834.1"/>
    <property type="molecule type" value="Genomic_DNA"/>
</dbReference>
<dbReference type="Gene3D" id="3.30.1860.10">
    <property type="entry name" value="uncharacterized conserved protein from methanopyrus kandleri domain like"/>
    <property type="match status" value="1"/>
</dbReference>
<name>A0A2U9IS64_9CREN</name>
<reference evidence="2" key="2">
    <citation type="submission" date="2020-03" db="EMBL/GenBank/DDBJ databases">
        <title>Complete Genome Sequences of Extremely Thermoacidophilic, Metal-Mobilizing Type-Strain Members of the Archaeal Family Sulfolobaceae: Acidianus brierleyi DSM-1651T, Acidianus sulfidivorans DSM-18786T, Metallosphaera hakonensis DSM-7519T, and Metallosphaera prunae DSM-10039T.</title>
        <authorList>
            <person name="Counts J.A."/>
            <person name="Kelly R.M."/>
        </authorList>
    </citation>
    <scope>NUCLEOTIDE SEQUENCE [LARGE SCALE GENOMIC DNA]</scope>
    <source>
        <strain evidence="2">HO1-1</strain>
    </source>
</reference>
<reference evidence="1 2" key="1">
    <citation type="submission" date="2018-05" db="EMBL/GenBank/DDBJ databases">
        <title>Complete Genome Sequences of Extremely Thermoacidophilic, Metal-Mobilizing Type-Strain Members of the Archaeal Family Sulfolobaceae: Acidianus brierleyi DSM-1651T, Acidianus sulfidivorans DSM-18786T, Metallosphaera hakonensis DSM-7519T, and Metallosphaera prunae DSM-10039T.</title>
        <authorList>
            <person name="Counts J.A."/>
            <person name="Kelly R.M."/>
        </authorList>
    </citation>
    <scope>NUCLEOTIDE SEQUENCE [LARGE SCALE GENOMIC DNA]</scope>
    <source>
        <strain evidence="1 2">HO1-1</strain>
    </source>
</reference>
<evidence type="ECO:0000313" key="1">
    <source>
        <dbReference type="EMBL" id="AWR98834.1"/>
    </source>
</evidence>
<dbReference type="Proteomes" id="UP000247586">
    <property type="component" value="Chromosome"/>
</dbReference>
<protein>
    <submittedName>
        <fullName evidence="1">DUF424 domain-containing protein</fullName>
    </submittedName>
</protein>
<dbReference type="AlphaFoldDB" id="A0A2U9IS64"/>
<sequence length="98" mass="10831">MKVVLNVIRGEGHVFVNICQKEHLGKVYKENKAVLNVNNEFYGGDEVDVDYALGLVDEATVVSIVGETIIEEAIKRGLVHRDSVLTVSGVKFAQIYNL</sequence>
<reference evidence="2" key="3">
    <citation type="submission" date="2020-03" db="EMBL/GenBank/DDBJ databases">
        <title>Sequencing and Assembly of Multiple Reported Metal-Biooxidizing Members of the Extremely Thermoacidophilic Archaeal Family Sulfolobaceae.</title>
        <authorList>
            <person name="Counts J.A."/>
            <person name="Kelly R.M."/>
        </authorList>
    </citation>
    <scope>NUCLEOTIDE SEQUENCE [LARGE SCALE GENOMIC DNA]</scope>
    <source>
        <strain evidence="2">HO1-1</strain>
    </source>
</reference>
<dbReference type="OrthoDB" id="18015at2157"/>
<dbReference type="InterPro" id="IPR007355">
    <property type="entry name" value="DUF424"/>
</dbReference>
<organism evidence="1 2">
    <name type="scientific">Metallosphaera hakonensis JCM 8857 = DSM 7519</name>
    <dbReference type="NCBI Taxonomy" id="1293036"/>
    <lineage>
        <taxon>Archaea</taxon>
        <taxon>Thermoproteota</taxon>
        <taxon>Thermoprotei</taxon>
        <taxon>Sulfolobales</taxon>
        <taxon>Sulfolobaceae</taxon>
        <taxon>Metallosphaera</taxon>
    </lineage>
</organism>
<dbReference type="GeneID" id="36834283"/>
<accession>A0A2U9IS64</accession>